<dbReference type="Pfam" id="PF12804">
    <property type="entry name" value="NTP_transf_3"/>
    <property type="match status" value="1"/>
</dbReference>
<dbReference type="Gene3D" id="3.90.550.10">
    <property type="entry name" value="Spore Coat Polysaccharide Biosynthesis Protein SpsA, Chain A"/>
    <property type="match status" value="1"/>
</dbReference>
<reference evidence="2" key="1">
    <citation type="submission" date="2018-05" db="EMBL/GenBank/DDBJ databases">
        <authorList>
            <person name="Lanie J.A."/>
            <person name="Ng W.-L."/>
            <person name="Kazmierczak K.M."/>
            <person name="Andrzejewski T.M."/>
            <person name="Davidsen T.M."/>
            <person name="Wayne K.J."/>
            <person name="Tettelin H."/>
            <person name="Glass J.I."/>
            <person name="Rusch D."/>
            <person name="Podicherti R."/>
            <person name="Tsui H.-C.T."/>
            <person name="Winkler M.E."/>
        </authorList>
    </citation>
    <scope>NUCLEOTIDE SEQUENCE</scope>
</reference>
<evidence type="ECO:0000259" key="1">
    <source>
        <dbReference type="Pfam" id="PF12804"/>
    </source>
</evidence>
<dbReference type="EMBL" id="UINC01131451">
    <property type="protein sequence ID" value="SVD13168.1"/>
    <property type="molecule type" value="Genomic_DNA"/>
</dbReference>
<dbReference type="SUPFAM" id="SSF53448">
    <property type="entry name" value="Nucleotide-diphospho-sugar transferases"/>
    <property type="match status" value="1"/>
</dbReference>
<organism evidence="2">
    <name type="scientific">marine metagenome</name>
    <dbReference type="NCBI Taxonomy" id="408172"/>
    <lineage>
        <taxon>unclassified sequences</taxon>
        <taxon>metagenomes</taxon>
        <taxon>ecological metagenomes</taxon>
    </lineage>
</organism>
<dbReference type="InterPro" id="IPR029044">
    <property type="entry name" value="Nucleotide-diphossugar_trans"/>
</dbReference>
<gene>
    <name evidence="2" type="ORF">METZ01_LOCUS366022</name>
</gene>
<dbReference type="CDD" id="cd04182">
    <property type="entry name" value="GT_2_like_f"/>
    <property type="match status" value="1"/>
</dbReference>
<dbReference type="AlphaFoldDB" id="A0A382SVH0"/>
<evidence type="ECO:0000313" key="2">
    <source>
        <dbReference type="EMBL" id="SVD13168.1"/>
    </source>
</evidence>
<protein>
    <recommendedName>
        <fullName evidence="1">MobA-like NTP transferase domain-containing protein</fullName>
    </recommendedName>
</protein>
<dbReference type="GO" id="GO:0016779">
    <property type="term" value="F:nucleotidyltransferase activity"/>
    <property type="evidence" value="ECO:0007669"/>
    <property type="project" value="UniProtKB-ARBA"/>
</dbReference>
<dbReference type="PANTHER" id="PTHR43777">
    <property type="entry name" value="MOLYBDENUM COFACTOR CYTIDYLYLTRANSFERASE"/>
    <property type="match status" value="1"/>
</dbReference>
<dbReference type="InterPro" id="IPR025877">
    <property type="entry name" value="MobA-like_NTP_Trfase"/>
</dbReference>
<dbReference type="PANTHER" id="PTHR43777:SF1">
    <property type="entry name" value="MOLYBDENUM COFACTOR CYTIDYLYLTRANSFERASE"/>
    <property type="match status" value="1"/>
</dbReference>
<accession>A0A382SVH0</accession>
<name>A0A382SVH0_9ZZZZ</name>
<sequence>MDNENGTAGVVGILLAAGRSRRMGQPKQLLPLAGQNTVIEVVARRLRPLVDGLVVVVGHVGGQGAAMIADLDITLAINDDVDRGMLSSVQVGVRAADSDCRGFLICLGDQPSLQASVIGAVLHHPATDRAGIVIPTFDGHRGHPVFIHSRYREEILGLDPVAVGLNAVTRGHVDDTVEIAVDDALILEDMDTPNDYAREVERAGR</sequence>
<feature type="domain" description="MobA-like NTP transferase" evidence="1">
    <location>
        <begin position="12"/>
        <end position="170"/>
    </location>
</feature>
<proteinExistence type="predicted"/>